<evidence type="ECO:0000313" key="3">
    <source>
        <dbReference type="Proteomes" id="UP000290809"/>
    </source>
</evidence>
<name>A0A430QI00_SCHBO</name>
<feature type="non-terminal residue" evidence="2">
    <location>
        <position position="1"/>
    </location>
</feature>
<dbReference type="Pfam" id="PF25356">
    <property type="entry name" value="PH_trem"/>
    <property type="match status" value="1"/>
</dbReference>
<keyword evidence="3" id="KW-1185">Reference proteome</keyword>
<dbReference type="InterPro" id="IPR057376">
    <property type="entry name" value="PH_trem"/>
</dbReference>
<reference evidence="2 3" key="1">
    <citation type="journal article" date="2019" name="PLoS Pathog.">
        <title>Genome sequence of the bovine parasite Schistosoma bovis Tanzania.</title>
        <authorList>
            <person name="Oey H."/>
            <person name="Zakrzewski M."/>
            <person name="Gobert G."/>
            <person name="Gravermann K."/>
            <person name="Stoye J."/>
            <person name="Jones M."/>
            <person name="Mcmanus D."/>
            <person name="Krause L."/>
        </authorList>
    </citation>
    <scope>NUCLEOTIDE SEQUENCE [LARGE SCALE GENOMIC DNA]</scope>
    <source>
        <strain evidence="2 3">TAN1997</strain>
    </source>
</reference>
<feature type="domain" description="Trematode PH-like" evidence="1">
    <location>
        <begin position="47"/>
        <end position="172"/>
    </location>
</feature>
<dbReference type="Proteomes" id="UP000290809">
    <property type="component" value="Unassembled WGS sequence"/>
</dbReference>
<sequence>LDVNPLTFSFVNKTAVFTNWAYYRVLFQFHVLSTAITMSKNSKKINGERLLFEDVVRFTGSFICENHGDKLKEAAAKLILTKLNSKTELSSHLKCYETYISFYPEILITGIRLEGRISRQEIPGFFVSARHPKALVVLFQRSQLDDVTLYGMVFSSSSKAQKVAGFLAESNPQLNVKGEPSGPKVKSVTIGPKIRKSPDNCYKEVNGLLKTRETLNTLPPPGNTFRSEVTWNKIPGQQNKEKFSPSSTTVHVNGSLPHENNQLKFGRQRTTQVDSTHLMDSRGGINNNHSQSGPNVSKYSSLYPVNAKNHVRFRQSSAGYNDKMLHHSTRSIINLERASEESGFDTPFPYDPNENIEEFSIGYYNIEEGFGIDDRDILHIKDEKQMDTNDPQENPWVENITYISNNKNGRATVTSNGSVYLYVAQQVNPRFEVTGKFWLGLVYNKTSDTTISKLLVPFYLAIAHPHTLIQVEKRSVLAMTLESVASYLCLSVWR</sequence>
<organism evidence="2 3">
    <name type="scientific">Schistosoma bovis</name>
    <name type="common">Blood fluke</name>
    <dbReference type="NCBI Taxonomy" id="6184"/>
    <lineage>
        <taxon>Eukaryota</taxon>
        <taxon>Metazoa</taxon>
        <taxon>Spiralia</taxon>
        <taxon>Lophotrochozoa</taxon>
        <taxon>Platyhelminthes</taxon>
        <taxon>Trematoda</taxon>
        <taxon>Digenea</taxon>
        <taxon>Strigeidida</taxon>
        <taxon>Schistosomatoidea</taxon>
        <taxon>Schistosomatidae</taxon>
        <taxon>Schistosoma</taxon>
    </lineage>
</organism>
<comment type="caution">
    <text evidence="2">The sequence shown here is derived from an EMBL/GenBank/DDBJ whole genome shotgun (WGS) entry which is preliminary data.</text>
</comment>
<dbReference type="EMBL" id="QMKO01001694">
    <property type="protein sequence ID" value="RTG87307.1"/>
    <property type="molecule type" value="Genomic_DNA"/>
</dbReference>
<dbReference type="AlphaFoldDB" id="A0A430QI00"/>
<accession>A0A430QI00</accession>
<evidence type="ECO:0000259" key="1">
    <source>
        <dbReference type="Pfam" id="PF25356"/>
    </source>
</evidence>
<gene>
    <name evidence="2" type="ORF">DC041_0011974</name>
</gene>
<proteinExistence type="predicted"/>
<evidence type="ECO:0000313" key="2">
    <source>
        <dbReference type="EMBL" id="RTG87307.1"/>
    </source>
</evidence>
<protein>
    <recommendedName>
        <fullName evidence="1">Trematode PH-like domain-containing protein</fullName>
    </recommendedName>
</protein>